<dbReference type="Pfam" id="PF17306">
    <property type="entry name" value="DUF5355"/>
    <property type="match status" value="1"/>
</dbReference>
<dbReference type="PANTHER" id="PTHR40463:SF1">
    <property type="entry name" value="PH-RESPONSE REGULATOR PROTEIN PALC"/>
    <property type="match status" value="1"/>
</dbReference>
<sequence>MPFPFTLPTTSTVSFSQHYTSPTYPSLPLSCTTHRGILRDSLKAHKRLSLSAQGANIKHIINITTEYISYLQFLQEALKSGDASPIPTTLEIETEWRPTLSSSTRFGITQSERRKGKGLEYEVFWAYSTLAYAHTIQARALLMEFLSPTTSSPDSAASPLLPQATNHVLTSAQIFQYLLTLTPPIATAGDQKNSIPVNICEPMLSSLASISLGSATLLAVLRTDPYPAYLAITGIPGSKKNNDIYSKDYLYSPPPPPTGVKAMLYSRLCIAASEHAVRAQGVISDLIRAGAINEEYVRYLEDLKRVAKARGCRFLGVDAEVQGRLGEGLGWIKLGKEFLGGTIPTTSSNDDKEKKTLASRMEKLRLSKLSPPSLSSHSSSTQTSDSVLPPNLDPCSVHSELQTIEGLDAKWSKTNDKLVFEKVPATNSLVSKIPGGREIHVIKAYSPVKLGSESINTLRRGGMEKTGEYSQHQDWPNGDYSDSSDEEDGGKGSSYQVPGGYY</sequence>
<dbReference type="InterPro" id="IPR037505">
    <property type="entry name" value="pH-resp_palC"/>
</dbReference>
<dbReference type="GO" id="GO:0071467">
    <property type="term" value="P:cellular response to pH"/>
    <property type="evidence" value="ECO:0007669"/>
    <property type="project" value="InterPro"/>
</dbReference>
<evidence type="ECO:0000313" key="6">
    <source>
        <dbReference type="Proteomes" id="UP000267821"/>
    </source>
</evidence>
<accession>A0A3N4LXN9</accession>
<dbReference type="STRING" id="1051890.A0A3N4LXN9"/>
<dbReference type="Proteomes" id="UP000267821">
    <property type="component" value="Unassembled WGS sequence"/>
</dbReference>
<dbReference type="PROSITE" id="PS51180">
    <property type="entry name" value="BRO1"/>
    <property type="match status" value="1"/>
</dbReference>
<dbReference type="AlphaFoldDB" id="A0A3N4LXN9"/>
<proteinExistence type="inferred from homology"/>
<feature type="region of interest" description="Disordered" evidence="3">
    <location>
        <begin position="461"/>
        <end position="502"/>
    </location>
</feature>
<dbReference type="InterPro" id="IPR038499">
    <property type="entry name" value="BRO1_sf"/>
</dbReference>
<evidence type="ECO:0000313" key="5">
    <source>
        <dbReference type="EMBL" id="RPB25932.1"/>
    </source>
</evidence>
<reference evidence="5 6" key="1">
    <citation type="journal article" date="2018" name="Nat. Ecol. Evol.">
        <title>Pezizomycetes genomes reveal the molecular basis of ectomycorrhizal truffle lifestyle.</title>
        <authorList>
            <person name="Murat C."/>
            <person name="Payen T."/>
            <person name="Noel B."/>
            <person name="Kuo A."/>
            <person name="Morin E."/>
            <person name="Chen J."/>
            <person name="Kohler A."/>
            <person name="Krizsan K."/>
            <person name="Balestrini R."/>
            <person name="Da Silva C."/>
            <person name="Montanini B."/>
            <person name="Hainaut M."/>
            <person name="Levati E."/>
            <person name="Barry K.W."/>
            <person name="Belfiori B."/>
            <person name="Cichocki N."/>
            <person name="Clum A."/>
            <person name="Dockter R.B."/>
            <person name="Fauchery L."/>
            <person name="Guy J."/>
            <person name="Iotti M."/>
            <person name="Le Tacon F."/>
            <person name="Lindquist E.A."/>
            <person name="Lipzen A."/>
            <person name="Malagnac F."/>
            <person name="Mello A."/>
            <person name="Molinier V."/>
            <person name="Miyauchi S."/>
            <person name="Poulain J."/>
            <person name="Riccioni C."/>
            <person name="Rubini A."/>
            <person name="Sitrit Y."/>
            <person name="Splivallo R."/>
            <person name="Traeger S."/>
            <person name="Wang M."/>
            <person name="Zifcakova L."/>
            <person name="Wipf D."/>
            <person name="Zambonelli A."/>
            <person name="Paolocci F."/>
            <person name="Nowrousian M."/>
            <person name="Ottonello S."/>
            <person name="Baldrian P."/>
            <person name="Spatafora J.W."/>
            <person name="Henrissat B."/>
            <person name="Nagy L.G."/>
            <person name="Aury J.M."/>
            <person name="Wincker P."/>
            <person name="Grigoriev I.V."/>
            <person name="Bonfante P."/>
            <person name="Martin F.M."/>
        </authorList>
    </citation>
    <scope>NUCLEOTIDE SEQUENCE [LARGE SCALE GENOMIC DNA]</scope>
    <source>
        <strain evidence="5 6">ATCC MYA-4762</strain>
    </source>
</reference>
<dbReference type="EMBL" id="ML121536">
    <property type="protein sequence ID" value="RPB25932.1"/>
    <property type="molecule type" value="Genomic_DNA"/>
</dbReference>
<comment type="similarity">
    <text evidence="1">Belongs to the palC family.</text>
</comment>
<organism evidence="5 6">
    <name type="scientific">Terfezia boudieri ATCC MYA-4762</name>
    <dbReference type="NCBI Taxonomy" id="1051890"/>
    <lineage>
        <taxon>Eukaryota</taxon>
        <taxon>Fungi</taxon>
        <taxon>Dikarya</taxon>
        <taxon>Ascomycota</taxon>
        <taxon>Pezizomycotina</taxon>
        <taxon>Pezizomycetes</taxon>
        <taxon>Pezizales</taxon>
        <taxon>Pezizaceae</taxon>
        <taxon>Terfezia</taxon>
    </lineage>
</organism>
<feature type="compositionally biased region" description="Low complexity" evidence="3">
    <location>
        <begin position="368"/>
        <end position="389"/>
    </location>
</feature>
<gene>
    <name evidence="5" type="ORF">L211DRAFT_836024</name>
</gene>
<evidence type="ECO:0000256" key="3">
    <source>
        <dbReference type="SAM" id="MobiDB-lite"/>
    </source>
</evidence>
<dbReference type="Gene3D" id="1.25.40.280">
    <property type="entry name" value="alix/aip1 like domains"/>
    <property type="match status" value="1"/>
</dbReference>
<keyword evidence="6" id="KW-1185">Reference proteome</keyword>
<feature type="domain" description="BRO1" evidence="4">
    <location>
        <begin position="1"/>
        <end position="410"/>
    </location>
</feature>
<dbReference type="InterPro" id="IPR004328">
    <property type="entry name" value="BRO1_dom"/>
</dbReference>
<dbReference type="InterPro" id="IPR035278">
    <property type="entry name" value="DUF5355"/>
</dbReference>
<evidence type="ECO:0000259" key="4">
    <source>
        <dbReference type="PROSITE" id="PS51180"/>
    </source>
</evidence>
<evidence type="ECO:0000256" key="2">
    <source>
        <dbReference type="ARBA" id="ARBA00022193"/>
    </source>
</evidence>
<dbReference type="SMART" id="SM01041">
    <property type="entry name" value="BRO1"/>
    <property type="match status" value="1"/>
</dbReference>
<dbReference type="OrthoDB" id="10266451at2759"/>
<feature type="region of interest" description="Disordered" evidence="3">
    <location>
        <begin position="368"/>
        <end position="394"/>
    </location>
</feature>
<name>A0A3N4LXN9_9PEZI</name>
<dbReference type="GO" id="GO:0005886">
    <property type="term" value="C:plasma membrane"/>
    <property type="evidence" value="ECO:0007669"/>
    <property type="project" value="TreeGrafter"/>
</dbReference>
<dbReference type="InParanoid" id="A0A3N4LXN9"/>
<protein>
    <recommendedName>
        <fullName evidence="2">pH-response regulator protein palC</fullName>
    </recommendedName>
</protein>
<dbReference type="PANTHER" id="PTHR40463">
    <property type="entry name" value="PH-RESPONSE REGULATOR PROTEIN PALC"/>
    <property type="match status" value="1"/>
</dbReference>
<evidence type="ECO:0000256" key="1">
    <source>
        <dbReference type="ARBA" id="ARBA00010997"/>
    </source>
</evidence>